<evidence type="ECO:0000259" key="3">
    <source>
        <dbReference type="PROSITE" id="PS50887"/>
    </source>
</evidence>
<dbReference type="CDD" id="cd01949">
    <property type="entry name" value="GGDEF"/>
    <property type="match status" value="1"/>
</dbReference>
<dbReference type="Proteomes" id="UP000193355">
    <property type="component" value="Unassembled WGS sequence"/>
</dbReference>
<dbReference type="PANTHER" id="PTHR45138">
    <property type="entry name" value="REGULATORY COMPONENTS OF SENSORY TRANSDUCTION SYSTEM"/>
    <property type="match status" value="1"/>
</dbReference>
<dbReference type="InterPro" id="IPR029787">
    <property type="entry name" value="Nucleotide_cyclase"/>
</dbReference>
<name>A0A1X7IKY5_9BACT</name>
<dbReference type="FunFam" id="3.30.70.270:FF:000001">
    <property type="entry name" value="Diguanylate cyclase domain protein"/>
    <property type="match status" value="1"/>
</dbReference>
<dbReference type="SUPFAM" id="SSF52172">
    <property type="entry name" value="CheY-like"/>
    <property type="match status" value="1"/>
</dbReference>
<dbReference type="SMART" id="SM00448">
    <property type="entry name" value="REC"/>
    <property type="match status" value="1"/>
</dbReference>
<feature type="domain" description="Response regulatory" evidence="2">
    <location>
        <begin position="3"/>
        <end position="120"/>
    </location>
</feature>
<dbReference type="GO" id="GO:0000160">
    <property type="term" value="P:phosphorelay signal transduction system"/>
    <property type="evidence" value="ECO:0007669"/>
    <property type="project" value="InterPro"/>
</dbReference>
<dbReference type="SMART" id="SM00267">
    <property type="entry name" value="GGDEF"/>
    <property type="match status" value="1"/>
</dbReference>
<evidence type="ECO:0000256" key="1">
    <source>
        <dbReference type="PROSITE-ProRule" id="PRU00169"/>
    </source>
</evidence>
<dbReference type="InterPro" id="IPR043128">
    <property type="entry name" value="Rev_trsase/Diguanyl_cyclase"/>
</dbReference>
<dbReference type="OrthoDB" id="9804955at2"/>
<sequence>MRRILIADDDMTSRAVLATVLRKIGYDPVEVEDGDSAFRIMTEEDSPSIAVLDWVMPGMDGLDVVKAVREVKGDLPPYIIMLTSRGEKSDVVLGLDGGANDYVSKPFDTGELRARIEVGRRMIEMHRALVQSKEALEYQASHDSLTGLLNRGATIKRLEEELAHGHSRSGDLVVAVLDIDHFKNVNDTYGHQTGDDVLMELSRQMDRSCCGRGVVGRMGGEEFLAILRFPHPDEARPFLDQLRNSIGSSPMDTRSGPVSISVSVGACVAVEGQGLDRLLGLADSALYRAKDLGRNRVEWS</sequence>
<dbReference type="Gene3D" id="6.10.250.690">
    <property type="match status" value="1"/>
</dbReference>
<dbReference type="STRING" id="561720.SAMN06275492_10341"/>
<feature type="modified residue" description="4-aspartylphosphate" evidence="1">
    <location>
        <position position="53"/>
    </location>
</feature>
<dbReference type="GO" id="GO:0043709">
    <property type="term" value="P:cell adhesion involved in single-species biofilm formation"/>
    <property type="evidence" value="ECO:0007669"/>
    <property type="project" value="TreeGrafter"/>
</dbReference>
<evidence type="ECO:0000313" key="4">
    <source>
        <dbReference type="EMBL" id="SMG15456.1"/>
    </source>
</evidence>
<dbReference type="NCBIfam" id="TIGR00254">
    <property type="entry name" value="GGDEF"/>
    <property type="match status" value="1"/>
</dbReference>
<dbReference type="PROSITE" id="PS50110">
    <property type="entry name" value="RESPONSE_REGULATORY"/>
    <property type="match status" value="1"/>
</dbReference>
<dbReference type="Gene3D" id="3.30.70.270">
    <property type="match status" value="1"/>
</dbReference>
<proteinExistence type="predicted"/>
<keyword evidence="1" id="KW-0597">Phosphoprotein</keyword>
<dbReference type="AlphaFoldDB" id="A0A1X7IKY5"/>
<dbReference type="PANTHER" id="PTHR45138:SF9">
    <property type="entry name" value="DIGUANYLATE CYCLASE DGCM-RELATED"/>
    <property type="match status" value="1"/>
</dbReference>
<dbReference type="InterPro" id="IPR001789">
    <property type="entry name" value="Sig_transdc_resp-reg_receiver"/>
</dbReference>
<feature type="domain" description="GGDEF" evidence="3">
    <location>
        <begin position="170"/>
        <end position="300"/>
    </location>
</feature>
<dbReference type="CDD" id="cd17574">
    <property type="entry name" value="REC_OmpR"/>
    <property type="match status" value="1"/>
</dbReference>
<dbReference type="InterPro" id="IPR000160">
    <property type="entry name" value="GGDEF_dom"/>
</dbReference>
<dbReference type="EMBL" id="FXBB01000003">
    <property type="protein sequence ID" value="SMG15456.1"/>
    <property type="molecule type" value="Genomic_DNA"/>
</dbReference>
<dbReference type="InterPro" id="IPR050469">
    <property type="entry name" value="Diguanylate_Cyclase"/>
</dbReference>
<dbReference type="GO" id="GO:0052621">
    <property type="term" value="F:diguanylate cyclase activity"/>
    <property type="evidence" value="ECO:0007669"/>
    <property type="project" value="TreeGrafter"/>
</dbReference>
<dbReference type="PROSITE" id="PS50887">
    <property type="entry name" value="GGDEF"/>
    <property type="match status" value="1"/>
</dbReference>
<dbReference type="Gene3D" id="3.40.50.2300">
    <property type="match status" value="1"/>
</dbReference>
<dbReference type="SUPFAM" id="SSF55073">
    <property type="entry name" value="Nucleotide cyclase"/>
    <property type="match status" value="1"/>
</dbReference>
<protein>
    <submittedName>
        <fullName evidence="4">Response regulator receiver modulated diguanylate cyclase</fullName>
    </submittedName>
</protein>
<gene>
    <name evidence="4" type="ORF">SAMN06275492_10341</name>
</gene>
<dbReference type="InterPro" id="IPR011006">
    <property type="entry name" value="CheY-like_superfamily"/>
</dbReference>
<dbReference type="Pfam" id="PF00990">
    <property type="entry name" value="GGDEF"/>
    <property type="match status" value="1"/>
</dbReference>
<dbReference type="GO" id="GO:0005886">
    <property type="term" value="C:plasma membrane"/>
    <property type="evidence" value="ECO:0007669"/>
    <property type="project" value="TreeGrafter"/>
</dbReference>
<evidence type="ECO:0000259" key="2">
    <source>
        <dbReference type="PROSITE" id="PS50110"/>
    </source>
</evidence>
<dbReference type="RefSeq" id="WP_159448203.1">
    <property type="nucleotide sequence ID" value="NZ_FXBB01000003.1"/>
</dbReference>
<reference evidence="5" key="1">
    <citation type="submission" date="2017-04" db="EMBL/GenBank/DDBJ databases">
        <authorList>
            <person name="Varghese N."/>
            <person name="Submissions S."/>
        </authorList>
    </citation>
    <scope>NUCLEOTIDE SEQUENCE [LARGE SCALE GENOMIC DNA]</scope>
    <source>
        <strain evidence="5">USBA 82</strain>
    </source>
</reference>
<keyword evidence="5" id="KW-1185">Reference proteome</keyword>
<dbReference type="Pfam" id="PF00072">
    <property type="entry name" value="Response_reg"/>
    <property type="match status" value="1"/>
</dbReference>
<accession>A0A1X7IKY5</accession>
<dbReference type="GO" id="GO:1902201">
    <property type="term" value="P:negative regulation of bacterial-type flagellum-dependent cell motility"/>
    <property type="evidence" value="ECO:0007669"/>
    <property type="project" value="TreeGrafter"/>
</dbReference>
<organism evidence="4 5">
    <name type="scientific">Dethiosulfovibrio salsuginis</name>
    <dbReference type="NCBI Taxonomy" id="561720"/>
    <lineage>
        <taxon>Bacteria</taxon>
        <taxon>Thermotogati</taxon>
        <taxon>Synergistota</taxon>
        <taxon>Synergistia</taxon>
        <taxon>Synergistales</taxon>
        <taxon>Dethiosulfovibrionaceae</taxon>
        <taxon>Dethiosulfovibrio</taxon>
    </lineage>
</organism>
<evidence type="ECO:0000313" key="5">
    <source>
        <dbReference type="Proteomes" id="UP000193355"/>
    </source>
</evidence>